<keyword evidence="3" id="KW-1185">Reference proteome</keyword>
<accession>A0A3S5B474</accession>
<evidence type="ECO:0000313" key="2">
    <source>
        <dbReference type="EMBL" id="VEL12776.1"/>
    </source>
</evidence>
<dbReference type="EMBL" id="CAAALY010015794">
    <property type="protein sequence ID" value="VEL12776.1"/>
    <property type="molecule type" value="Genomic_DNA"/>
</dbReference>
<keyword evidence="1" id="KW-0812">Transmembrane</keyword>
<evidence type="ECO:0000313" key="3">
    <source>
        <dbReference type="Proteomes" id="UP000784294"/>
    </source>
</evidence>
<dbReference type="Proteomes" id="UP000784294">
    <property type="component" value="Unassembled WGS sequence"/>
</dbReference>
<comment type="caution">
    <text evidence="2">The sequence shown here is derived from an EMBL/GenBank/DDBJ whole genome shotgun (WGS) entry which is preliminary data.</text>
</comment>
<reference evidence="2" key="1">
    <citation type="submission" date="2018-11" db="EMBL/GenBank/DDBJ databases">
        <authorList>
            <consortium name="Pathogen Informatics"/>
        </authorList>
    </citation>
    <scope>NUCLEOTIDE SEQUENCE</scope>
</reference>
<sequence length="305" mass="34105">MEVDERTNFQEYNVSCSAELDGGKEVNFMIINLTDYAIESYQPNNQSKLKNIHIVFVFIILGGMQLISVSIVIFSLLSFNVLNEASLAKGESMIFRNRGAGFHDDRLNTPRLARNVGEMEETKLLDLYLELQVVSGFAQEPVFLRLETGMPAPFKMQNINNAKAANVSLVSVPTRHTSGLFNEVTNTMKQLVKATRVSIKSDTSCGIGEGSSAAAIFTEFSGRTERRQNINNASLAHFETSEEELKKENVEELNSGEQIVTITCEEACPYLDDYSLSLIKQERLKLQSDLENGLLQVRYQGQLLL</sequence>
<organism evidence="2 3">
    <name type="scientific">Protopolystoma xenopodis</name>
    <dbReference type="NCBI Taxonomy" id="117903"/>
    <lineage>
        <taxon>Eukaryota</taxon>
        <taxon>Metazoa</taxon>
        <taxon>Spiralia</taxon>
        <taxon>Lophotrochozoa</taxon>
        <taxon>Platyhelminthes</taxon>
        <taxon>Monogenea</taxon>
        <taxon>Polyopisthocotylea</taxon>
        <taxon>Polystomatidea</taxon>
        <taxon>Polystomatidae</taxon>
        <taxon>Protopolystoma</taxon>
    </lineage>
</organism>
<feature type="transmembrane region" description="Helical" evidence="1">
    <location>
        <begin position="54"/>
        <end position="77"/>
    </location>
</feature>
<keyword evidence="1" id="KW-0472">Membrane</keyword>
<proteinExistence type="predicted"/>
<gene>
    <name evidence="2" type="ORF">PXEA_LOCUS6216</name>
</gene>
<name>A0A3S5B474_9PLAT</name>
<protein>
    <submittedName>
        <fullName evidence="2">Uncharacterized protein</fullName>
    </submittedName>
</protein>
<dbReference type="AlphaFoldDB" id="A0A3S5B474"/>
<evidence type="ECO:0000256" key="1">
    <source>
        <dbReference type="SAM" id="Phobius"/>
    </source>
</evidence>
<keyword evidence="1" id="KW-1133">Transmembrane helix</keyword>